<organism evidence="3 4">
    <name type="scientific">Geodia barretti</name>
    <name type="common">Barrett's horny sponge</name>
    <dbReference type="NCBI Taxonomy" id="519541"/>
    <lineage>
        <taxon>Eukaryota</taxon>
        <taxon>Metazoa</taxon>
        <taxon>Porifera</taxon>
        <taxon>Demospongiae</taxon>
        <taxon>Heteroscleromorpha</taxon>
        <taxon>Tetractinellida</taxon>
        <taxon>Astrophorina</taxon>
        <taxon>Geodiidae</taxon>
        <taxon>Geodia</taxon>
    </lineage>
</organism>
<evidence type="ECO:0000259" key="2">
    <source>
        <dbReference type="PROSITE" id="PS50222"/>
    </source>
</evidence>
<dbReference type="GO" id="GO:0005509">
    <property type="term" value="F:calcium ion binding"/>
    <property type="evidence" value="ECO:0007669"/>
    <property type="project" value="InterPro"/>
</dbReference>
<dbReference type="SMART" id="SM00054">
    <property type="entry name" value="EFh"/>
    <property type="match status" value="2"/>
</dbReference>
<dbReference type="CDD" id="cd00051">
    <property type="entry name" value="EFh"/>
    <property type="match status" value="1"/>
</dbReference>
<dbReference type="InterPro" id="IPR011992">
    <property type="entry name" value="EF-hand-dom_pair"/>
</dbReference>
<evidence type="ECO:0000313" key="4">
    <source>
        <dbReference type="Proteomes" id="UP001174909"/>
    </source>
</evidence>
<dbReference type="SUPFAM" id="SSF47473">
    <property type="entry name" value="EF-hand"/>
    <property type="match status" value="1"/>
</dbReference>
<dbReference type="Gene3D" id="1.10.238.10">
    <property type="entry name" value="EF-hand"/>
    <property type="match status" value="1"/>
</dbReference>
<dbReference type="InterPro" id="IPR002048">
    <property type="entry name" value="EF_hand_dom"/>
</dbReference>
<keyword evidence="4" id="KW-1185">Reference proteome</keyword>
<keyword evidence="1" id="KW-0106">Calcium</keyword>
<feature type="domain" description="EF-hand" evidence="2">
    <location>
        <begin position="129"/>
        <end position="164"/>
    </location>
</feature>
<reference evidence="3" key="1">
    <citation type="submission" date="2023-03" db="EMBL/GenBank/DDBJ databases">
        <authorList>
            <person name="Steffen K."/>
            <person name="Cardenas P."/>
        </authorList>
    </citation>
    <scope>NUCLEOTIDE SEQUENCE</scope>
</reference>
<sequence>MPSLLPVFPLKNPICFVPQGLFSQLGRPEEEIPHSTNVQHFTGTGYAEIQQAKWNKFIQARIRVEEAKKKFSDASKLHSTAGPLAEVPGWKDATIESFRLQFRIIDLNGDGLIDFKEMCVALDKIEDNSSNEKRKEYFREIDKDQSDGVDFEEFLGLLVRVKQEEGEKGGCLSKLCQSTQLGIQAVFHITQLLPQEQIHFGLF</sequence>
<name>A0AA35X9I5_GEOBA</name>
<evidence type="ECO:0000313" key="3">
    <source>
        <dbReference type="EMBL" id="CAI8043240.1"/>
    </source>
</evidence>
<gene>
    <name evidence="3" type="ORF">GBAR_LOCUS23988</name>
</gene>
<comment type="caution">
    <text evidence="3">The sequence shown here is derived from an EMBL/GenBank/DDBJ whole genome shotgun (WGS) entry which is preliminary data.</text>
</comment>
<dbReference type="InterPro" id="IPR018247">
    <property type="entry name" value="EF_Hand_1_Ca_BS"/>
</dbReference>
<dbReference type="PROSITE" id="PS00018">
    <property type="entry name" value="EF_HAND_1"/>
    <property type="match status" value="1"/>
</dbReference>
<accession>A0AA35X9I5</accession>
<dbReference type="PROSITE" id="PS50222">
    <property type="entry name" value="EF_HAND_2"/>
    <property type="match status" value="2"/>
</dbReference>
<protein>
    <recommendedName>
        <fullName evidence="2">EF-hand domain-containing protein</fullName>
    </recommendedName>
</protein>
<evidence type="ECO:0000256" key="1">
    <source>
        <dbReference type="ARBA" id="ARBA00022837"/>
    </source>
</evidence>
<dbReference type="EMBL" id="CASHTH010003314">
    <property type="protein sequence ID" value="CAI8043240.1"/>
    <property type="molecule type" value="Genomic_DNA"/>
</dbReference>
<feature type="domain" description="EF-hand" evidence="2">
    <location>
        <begin position="93"/>
        <end position="128"/>
    </location>
</feature>
<proteinExistence type="predicted"/>
<dbReference type="Proteomes" id="UP001174909">
    <property type="component" value="Unassembled WGS sequence"/>
</dbReference>
<dbReference type="Pfam" id="PF13499">
    <property type="entry name" value="EF-hand_7"/>
    <property type="match status" value="1"/>
</dbReference>
<dbReference type="AlphaFoldDB" id="A0AA35X9I5"/>